<dbReference type="Proteomes" id="UP000245946">
    <property type="component" value="Unassembled WGS sequence"/>
</dbReference>
<protein>
    <submittedName>
        <fullName evidence="2">Uncharacterized protein</fullName>
    </submittedName>
</protein>
<proteinExistence type="predicted"/>
<keyword evidence="3" id="KW-1185">Reference proteome</keyword>
<evidence type="ECO:0000313" key="2">
    <source>
        <dbReference type="EMBL" id="PWN99468.1"/>
    </source>
</evidence>
<feature type="region of interest" description="Disordered" evidence="1">
    <location>
        <begin position="234"/>
        <end position="261"/>
    </location>
</feature>
<name>A0A316ZEM3_9BASI</name>
<feature type="compositionally biased region" description="Polar residues" evidence="1">
    <location>
        <begin position="339"/>
        <end position="348"/>
    </location>
</feature>
<organism evidence="2 3">
    <name type="scientific">Tilletiopsis washingtonensis</name>
    <dbReference type="NCBI Taxonomy" id="58919"/>
    <lineage>
        <taxon>Eukaryota</taxon>
        <taxon>Fungi</taxon>
        <taxon>Dikarya</taxon>
        <taxon>Basidiomycota</taxon>
        <taxon>Ustilaginomycotina</taxon>
        <taxon>Exobasidiomycetes</taxon>
        <taxon>Entylomatales</taxon>
        <taxon>Entylomatales incertae sedis</taxon>
        <taxon>Tilletiopsis</taxon>
    </lineage>
</organism>
<dbReference type="RefSeq" id="XP_025599747.1">
    <property type="nucleotide sequence ID" value="XM_025739602.1"/>
</dbReference>
<evidence type="ECO:0000313" key="3">
    <source>
        <dbReference type="Proteomes" id="UP000245946"/>
    </source>
</evidence>
<feature type="compositionally biased region" description="Basic and acidic residues" evidence="1">
    <location>
        <begin position="328"/>
        <end position="338"/>
    </location>
</feature>
<reference evidence="2 3" key="1">
    <citation type="journal article" date="2018" name="Mol. Biol. Evol.">
        <title>Broad Genomic Sampling Reveals a Smut Pathogenic Ancestry of the Fungal Clade Ustilaginomycotina.</title>
        <authorList>
            <person name="Kijpornyongpan T."/>
            <person name="Mondo S.J."/>
            <person name="Barry K."/>
            <person name="Sandor L."/>
            <person name="Lee J."/>
            <person name="Lipzen A."/>
            <person name="Pangilinan J."/>
            <person name="LaButti K."/>
            <person name="Hainaut M."/>
            <person name="Henrissat B."/>
            <person name="Grigoriev I.V."/>
            <person name="Spatafora J.W."/>
            <person name="Aime M.C."/>
        </authorList>
    </citation>
    <scope>NUCLEOTIDE SEQUENCE [LARGE SCALE GENOMIC DNA]</scope>
    <source>
        <strain evidence="2 3">MCA 4186</strain>
    </source>
</reference>
<feature type="compositionally biased region" description="Pro residues" evidence="1">
    <location>
        <begin position="234"/>
        <end position="256"/>
    </location>
</feature>
<dbReference type="AlphaFoldDB" id="A0A316ZEM3"/>
<dbReference type="EMBL" id="KZ819288">
    <property type="protein sequence ID" value="PWN99468.1"/>
    <property type="molecule type" value="Genomic_DNA"/>
</dbReference>
<feature type="region of interest" description="Disordered" evidence="1">
    <location>
        <begin position="328"/>
        <end position="357"/>
    </location>
</feature>
<evidence type="ECO:0000256" key="1">
    <source>
        <dbReference type="SAM" id="MobiDB-lite"/>
    </source>
</evidence>
<feature type="region of interest" description="Disordered" evidence="1">
    <location>
        <begin position="1"/>
        <end position="31"/>
    </location>
</feature>
<sequence length="357" mass="38529">MPRGGLGALPSFRPSGQAPHTPHSHPHAGTLSLGASHVCQRSRARVLGQHVRRCAGGWRGRLRRATAARTPIAAPEAPRPLLDAAAAPAAGADCGRREWAAPAAPHSSTASRSALRALCGERARLLQPGRSQPSRDAGDSACLALSSHFSQISASCTAWHSRCPKWQCDVGEASDVPSLLPLEDASVPQPRSHRRDCRADPASGAWHGAWRVCVLETWKRARVPGFAAELLPPRRPLPLPRTMPPRPSPAPQPPASVPRRRSCCLRRDHAPAAAYVARPARVCRSRAPHRKRQLAAISIRLLPSRQRPARPTGRGACCRFGIACERPSSRGEELRRELTSQPQRQPHSSPLLENAAP</sequence>
<gene>
    <name evidence="2" type="ORF">FA09DRAFT_232154</name>
</gene>
<dbReference type="GeneID" id="37267148"/>
<accession>A0A316ZEM3</accession>